<name>A0A8K0H6J9_9ROSA</name>
<dbReference type="InterPro" id="IPR011992">
    <property type="entry name" value="EF-hand-dom_pair"/>
</dbReference>
<keyword evidence="1" id="KW-0106">Calcium</keyword>
<dbReference type="Proteomes" id="UP000796880">
    <property type="component" value="Unassembled WGS sequence"/>
</dbReference>
<dbReference type="AlphaFoldDB" id="A0A8K0H6J9"/>
<proteinExistence type="predicted"/>
<dbReference type="GO" id="GO:0005509">
    <property type="term" value="F:calcium ion binding"/>
    <property type="evidence" value="ECO:0007669"/>
    <property type="project" value="InterPro"/>
</dbReference>
<dbReference type="Gene3D" id="1.10.238.10">
    <property type="entry name" value="EF-hand"/>
    <property type="match status" value="1"/>
</dbReference>
<dbReference type="PROSITE" id="PS50222">
    <property type="entry name" value="EF_HAND_2"/>
    <property type="match status" value="1"/>
</dbReference>
<dbReference type="SUPFAM" id="SSF47473">
    <property type="entry name" value="EF-hand"/>
    <property type="match status" value="1"/>
</dbReference>
<comment type="caution">
    <text evidence="3">The sequence shown here is derived from an EMBL/GenBank/DDBJ whole genome shotgun (WGS) entry which is preliminary data.</text>
</comment>
<dbReference type="InterPro" id="IPR018247">
    <property type="entry name" value="EF_Hand_1_Ca_BS"/>
</dbReference>
<dbReference type="EMBL" id="VOIH02000005">
    <property type="protein sequence ID" value="KAF3446666.1"/>
    <property type="molecule type" value="Genomic_DNA"/>
</dbReference>
<dbReference type="SMART" id="SM00054">
    <property type="entry name" value="EFh"/>
    <property type="match status" value="1"/>
</dbReference>
<evidence type="ECO:0000259" key="2">
    <source>
        <dbReference type="PROSITE" id="PS50222"/>
    </source>
</evidence>
<evidence type="ECO:0000256" key="1">
    <source>
        <dbReference type="ARBA" id="ARBA00022837"/>
    </source>
</evidence>
<organism evidence="3 4">
    <name type="scientific">Rhamnella rubrinervis</name>
    <dbReference type="NCBI Taxonomy" id="2594499"/>
    <lineage>
        <taxon>Eukaryota</taxon>
        <taxon>Viridiplantae</taxon>
        <taxon>Streptophyta</taxon>
        <taxon>Embryophyta</taxon>
        <taxon>Tracheophyta</taxon>
        <taxon>Spermatophyta</taxon>
        <taxon>Magnoliopsida</taxon>
        <taxon>eudicotyledons</taxon>
        <taxon>Gunneridae</taxon>
        <taxon>Pentapetalae</taxon>
        <taxon>rosids</taxon>
        <taxon>fabids</taxon>
        <taxon>Rosales</taxon>
        <taxon>Rhamnaceae</taxon>
        <taxon>rhamnoid group</taxon>
        <taxon>Rhamneae</taxon>
        <taxon>Rhamnella</taxon>
    </lineage>
</organism>
<protein>
    <recommendedName>
        <fullName evidence="2">EF-hand domain-containing protein</fullName>
    </recommendedName>
</protein>
<evidence type="ECO:0000313" key="3">
    <source>
        <dbReference type="EMBL" id="KAF3446666.1"/>
    </source>
</evidence>
<keyword evidence="4" id="KW-1185">Reference proteome</keyword>
<reference evidence="3" key="1">
    <citation type="submission" date="2020-03" db="EMBL/GenBank/DDBJ databases">
        <title>A high-quality chromosome-level genome assembly of a woody plant with both climbing and erect habits, Rhamnella rubrinervis.</title>
        <authorList>
            <person name="Lu Z."/>
            <person name="Yang Y."/>
            <person name="Zhu X."/>
            <person name="Sun Y."/>
        </authorList>
    </citation>
    <scope>NUCLEOTIDE SEQUENCE</scope>
    <source>
        <strain evidence="3">BYM</strain>
        <tissue evidence="3">Leaf</tissue>
    </source>
</reference>
<dbReference type="Pfam" id="PF13499">
    <property type="entry name" value="EF-hand_7"/>
    <property type="match status" value="1"/>
</dbReference>
<gene>
    <name evidence="3" type="ORF">FNV43_RR11846</name>
</gene>
<feature type="domain" description="EF-hand" evidence="2">
    <location>
        <begin position="16"/>
        <end position="51"/>
    </location>
</feature>
<dbReference type="InterPro" id="IPR002048">
    <property type="entry name" value="EF_hand_dom"/>
</dbReference>
<dbReference type="PROSITE" id="PS00018">
    <property type="entry name" value="EF_HAND_1"/>
    <property type="match status" value="1"/>
</dbReference>
<evidence type="ECO:0000313" key="4">
    <source>
        <dbReference type="Proteomes" id="UP000796880"/>
    </source>
</evidence>
<dbReference type="OrthoDB" id="26525at2759"/>
<dbReference type="CDD" id="cd00051">
    <property type="entry name" value="EFh"/>
    <property type="match status" value="1"/>
</dbReference>
<accession>A0A8K0H6J9</accession>
<sequence>MNWGIETTRCDVSVTYTEAQLKEMFRRYDRDGDGSLNWQDLKMAFSSLGSAAPSCRVFRALRHADGNKEGYINLDFELDNLVKYVSNMVIPLDSS</sequence>